<feature type="region of interest" description="Disordered" evidence="1">
    <location>
        <begin position="32"/>
        <end position="51"/>
    </location>
</feature>
<reference evidence="3 4" key="1">
    <citation type="journal article" date="2019" name="Int. J. Syst. Evol. Microbiol.">
        <title>The Global Catalogue of Microorganisms (GCM) 10K type strain sequencing project: providing services to taxonomists for standard genome sequencing and annotation.</title>
        <authorList>
            <consortium name="The Broad Institute Genomics Platform"/>
            <consortium name="The Broad Institute Genome Sequencing Center for Infectious Disease"/>
            <person name="Wu L."/>
            <person name="Ma J."/>
        </authorList>
    </citation>
    <scope>NUCLEOTIDE SEQUENCE [LARGE SCALE GENOMIC DNA]</scope>
    <source>
        <strain evidence="3 4">JCM 15421</strain>
    </source>
</reference>
<proteinExistence type="predicted"/>
<dbReference type="Pfam" id="PF13723">
    <property type="entry name" value="Ketoacyl-synt_2"/>
    <property type="match status" value="1"/>
</dbReference>
<evidence type="ECO:0000313" key="4">
    <source>
        <dbReference type="Proteomes" id="UP001501523"/>
    </source>
</evidence>
<feature type="domain" description="Beta-ketoacyl synthase-like N-terminal" evidence="2">
    <location>
        <begin position="39"/>
        <end position="203"/>
    </location>
</feature>
<dbReference type="SUPFAM" id="SSF53901">
    <property type="entry name" value="Thiolase-like"/>
    <property type="match status" value="1"/>
</dbReference>
<evidence type="ECO:0000259" key="2">
    <source>
        <dbReference type="Pfam" id="PF13723"/>
    </source>
</evidence>
<dbReference type="InterPro" id="IPR014030">
    <property type="entry name" value="Ketoacyl_synth_N"/>
</dbReference>
<evidence type="ECO:0000313" key="3">
    <source>
        <dbReference type="EMBL" id="GAA0712674.1"/>
    </source>
</evidence>
<dbReference type="InterPro" id="IPR016039">
    <property type="entry name" value="Thiolase-like"/>
</dbReference>
<sequence length="265" mass="27456">MEGLLVHIEGIGWWSPGVPNWNAAAALLRDGTTLPTTGDKGPAPDVLPPSERRRAPAPVLLACEVANQACTMAGRDAADVPAVFASAHGDIAISDALCTTLAGDPLALSPTRFHNSVHNAPAGYWTIATHCHAASSAISAWRGSFAAGLLEASVQALADRTPVVFAAYDIAGQGALGDVLPAAMTFGTALLLSPEHRPRTRASLRLRHEARSAPVDEPEAEWRALAEATPIANALPLFGALARAQSGIVRLPNGRASTLAIEVLA</sequence>
<dbReference type="Proteomes" id="UP001501523">
    <property type="component" value="Unassembled WGS sequence"/>
</dbReference>
<protein>
    <submittedName>
        <fullName evidence="3">Beta-ketoacyl synthase chain length factor</fullName>
    </submittedName>
</protein>
<name>A0ABN1IH34_9GAMM</name>
<gene>
    <name evidence="3" type="ORF">GCM10009105_15470</name>
</gene>
<organism evidence="3 4">
    <name type="scientific">Dokdonella soli</name>
    <dbReference type="NCBI Taxonomy" id="529810"/>
    <lineage>
        <taxon>Bacteria</taxon>
        <taxon>Pseudomonadati</taxon>
        <taxon>Pseudomonadota</taxon>
        <taxon>Gammaproteobacteria</taxon>
        <taxon>Lysobacterales</taxon>
        <taxon>Rhodanobacteraceae</taxon>
        <taxon>Dokdonella</taxon>
    </lineage>
</organism>
<keyword evidence="4" id="KW-1185">Reference proteome</keyword>
<comment type="caution">
    <text evidence="3">The sequence shown here is derived from an EMBL/GenBank/DDBJ whole genome shotgun (WGS) entry which is preliminary data.</text>
</comment>
<dbReference type="RefSeq" id="WP_343789029.1">
    <property type="nucleotide sequence ID" value="NZ_BAAAEU010000006.1"/>
</dbReference>
<evidence type="ECO:0000256" key="1">
    <source>
        <dbReference type="SAM" id="MobiDB-lite"/>
    </source>
</evidence>
<accession>A0ABN1IH34</accession>
<dbReference type="EMBL" id="BAAAEU010000006">
    <property type="protein sequence ID" value="GAA0712674.1"/>
    <property type="molecule type" value="Genomic_DNA"/>
</dbReference>